<dbReference type="SUPFAM" id="SSF88946">
    <property type="entry name" value="Sigma2 domain of RNA polymerase sigma factors"/>
    <property type="match status" value="1"/>
</dbReference>
<dbReference type="Proteomes" id="UP000326354">
    <property type="component" value="Chromosome"/>
</dbReference>
<dbReference type="InterPro" id="IPR014284">
    <property type="entry name" value="RNA_pol_sigma-70_dom"/>
</dbReference>
<name>A0A5S9IQ35_UABAM</name>
<keyword evidence="7" id="KW-1185">Reference proteome</keyword>
<evidence type="ECO:0000313" key="7">
    <source>
        <dbReference type="Proteomes" id="UP000326354"/>
    </source>
</evidence>
<dbReference type="SUPFAM" id="SSF88659">
    <property type="entry name" value="Sigma3 and sigma4 domains of RNA polymerase sigma factors"/>
    <property type="match status" value="1"/>
</dbReference>
<evidence type="ECO:0000256" key="3">
    <source>
        <dbReference type="ARBA" id="ARBA00023125"/>
    </source>
</evidence>
<proteinExistence type="predicted"/>
<dbReference type="GO" id="GO:0006352">
    <property type="term" value="P:DNA-templated transcription initiation"/>
    <property type="evidence" value="ECO:0007669"/>
    <property type="project" value="InterPro"/>
</dbReference>
<dbReference type="InterPro" id="IPR007630">
    <property type="entry name" value="RNA_pol_sigma70_r4"/>
</dbReference>
<keyword evidence="2" id="KW-0731">Sigma factor</keyword>
<dbReference type="GO" id="GO:0016987">
    <property type="term" value="F:sigma factor activity"/>
    <property type="evidence" value="ECO:0007669"/>
    <property type="project" value="UniProtKB-KW"/>
</dbReference>
<dbReference type="InterPro" id="IPR009042">
    <property type="entry name" value="RNA_pol_sigma70_r1_2"/>
</dbReference>
<evidence type="ECO:0000313" key="6">
    <source>
        <dbReference type="EMBL" id="BBM85556.1"/>
    </source>
</evidence>
<dbReference type="Pfam" id="PF04545">
    <property type="entry name" value="Sigma70_r4"/>
    <property type="match status" value="1"/>
</dbReference>
<dbReference type="Pfam" id="PF04542">
    <property type="entry name" value="Sigma70_r2"/>
    <property type="match status" value="1"/>
</dbReference>
<organism evidence="6 7">
    <name type="scientific">Uabimicrobium amorphum</name>
    <dbReference type="NCBI Taxonomy" id="2596890"/>
    <lineage>
        <taxon>Bacteria</taxon>
        <taxon>Pseudomonadati</taxon>
        <taxon>Planctomycetota</taxon>
        <taxon>Candidatus Uabimicrobiia</taxon>
        <taxon>Candidatus Uabimicrobiales</taxon>
        <taxon>Candidatus Uabimicrobiaceae</taxon>
        <taxon>Candidatus Uabimicrobium</taxon>
    </lineage>
</organism>
<dbReference type="InterPro" id="IPR000943">
    <property type="entry name" value="RNA_pol_sigma70"/>
</dbReference>
<dbReference type="PANTHER" id="PTHR30603">
    <property type="entry name" value="RNA POLYMERASE SIGMA FACTOR RPO"/>
    <property type="match status" value="1"/>
</dbReference>
<dbReference type="PROSITE" id="PS00715">
    <property type="entry name" value="SIGMA70_1"/>
    <property type="match status" value="1"/>
</dbReference>
<dbReference type="InterPro" id="IPR036388">
    <property type="entry name" value="WH-like_DNA-bd_sf"/>
</dbReference>
<dbReference type="AlphaFoldDB" id="A0A5S9IQ35"/>
<dbReference type="Gene3D" id="1.10.601.10">
    <property type="entry name" value="RNA Polymerase Primary Sigma Factor"/>
    <property type="match status" value="1"/>
</dbReference>
<keyword evidence="1" id="KW-0805">Transcription regulation</keyword>
<dbReference type="Gene3D" id="1.10.10.10">
    <property type="entry name" value="Winged helix-like DNA-binding domain superfamily/Winged helix DNA-binding domain"/>
    <property type="match status" value="1"/>
</dbReference>
<dbReference type="OrthoDB" id="9780321at2"/>
<feature type="domain" description="RNA polymerase sigma-70" evidence="5">
    <location>
        <begin position="126"/>
        <end position="139"/>
    </location>
</feature>
<evidence type="ECO:0000256" key="2">
    <source>
        <dbReference type="ARBA" id="ARBA00023082"/>
    </source>
</evidence>
<dbReference type="InterPro" id="IPR013325">
    <property type="entry name" value="RNA_pol_sigma_r2"/>
</dbReference>
<reference evidence="6 7" key="1">
    <citation type="submission" date="2019-08" db="EMBL/GenBank/DDBJ databases">
        <title>Complete genome sequence of Candidatus Uab amorphum.</title>
        <authorList>
            <person name="Shiratori T."/>
            <person name="Suzuki S."/>
            <person name="Kakizawa Y."/>
            <person name="Ishida K."/>
        </authorList>
    </citation>
    <scope>NUCLEOTIDE SEQUENCE [LARGE SCALE GENOMIC DNA]</scope>
    <source>
        <strain evidence="6 7">SRT547</strain>
    </source>
</reference>
<dbReference type="KEGG" id="uam:UABAM_03926"/>
<dbReference type="NCBIfam" id="TIGR02937">
    <property type="entry name" value="sigma70-ECF"/>
    <property type="match status" value="1"/>
</dbReference>
<dbReference type="PANTHER" id="PTHR30603:SF60">
    <property type="entry name" value="RNA POLYMERASE SIGMA FACTOR RPOD"/>
    <property type="match status" value="1"/>
</dbReference>
<dbReference type="GO" id="GO:0003677">
    <property type="term" value="F:DNA binding"/>
    <property type="evidence" value="ECO:0007669"/>
    <property type="project" value="UniProtKB-KW"/>
</dbReference>
<dbReference type="InterPro" id="IPR013324">
    <property type="entry name" value="RNA_pol_sigma_r3/r4-like"/>
</dbReference>
<dbReference type="InterPro" id="IPR050239">
    <property type="entry name" value="Sigma-70_RNA_pol_init_factors"/>
</dbReference>
<dbReference type="InterPro" id="IPR007627">
    <property type="entry name" value="RNA_pol_sigma70_r2"/>
</dbReference>
<evidence type="ECO:0000256" key="1">
    <source>
        <dbReference type="ARBA" id="ARBA00023015"/>
    </source>
</evidence>
<accession>A0A5S9IQ35</accession>
<dbReference type="CDD" id="cd06171">
    <property type="entry name" value="Sigma70_r4"/>
    <property type="match status" value="1"/>
</dbReference>
<keyword evidence="4" id="KW-0804">Transcription</keyword>
<sequence>MRSKIKIFHAVKLRLTNYFVIFFAKKIQQICFWSVLYTKQRNFQREKHKEEFSLKEDLVIATEFILETYLKDINRIKLLSAERELELAVLVQKGDHKAREEMISANLRLVVNIAKKYVNCGLPLHDLIEEGNIGLLKAVERFDPERGCRFSTYATWWIKQAIRRALTDSSKVVRIPSYMRELMAKAEEISAKLTLQNGTTPGMDEVVAILEEKPEKRKYVENILRSSVNLSQIQSLDKICAQKDIIEDKQREEQVGKEDIERLEVLMKTLDPKCRDILRKRFGLDNKGPMTLQEISNHVNLSRERVRQIIKESLEKLRNTIKKHNYI</sequence>
<keyword evidence="3" id="KW-0238">DNA-binding</keyword>
<gene>
    <name evidence="6" type="ORF">UABAM_03926</name>
</gene>
<dbReference type="PRINTS" id="PR00046">
    <property type="entry name" value="SIGMA70FCT"/>
</dbReference>
<protein>
    <submittedName>
        <fullName evidence="6">RNA polymerase sigma factor SigA</fullName>
    </submittedName>
</protein>
<evidence type="ECO:0000256" key="4">
    <source>
        <dbReference type="ARBA" id="ARBA00023163"/>
    </source>
</evidence>
<dbReference type="EMBL" id="AP019860">
    <property type="protein sequence ID" value="BBM85556.1"/>
    <property type="molecule type" value="Genomic_DNA"/>
</dbReference>
<evidence type="ECO:0000259" key="5">
    <source>
        <dbReference type="PROSITE" id="PS00715"/>
    </source>
</evidence>
<dbReference type="Pfam" id="PF00140">
    <property type="entry name" value="Sigma70_r1_2"/>
    <property type="match status" value="1"/>
</dbReference>